<dbReference type="HAMAP" id="MF_00470">
    <property type="entry name" value="MenC_1"/>
    <property type="match status" value="1"/>
</dbReference>
<protein>
    <recommendedName>
        <fullName evidence="4 5">o-succinylbenzoate synthase</fullName>
        <shortName evidence="4">OSB synthase</shortName>
        <shortName evidence="4">OSBS</shortName>
        <ecNumber evidence="4 5">4.2.1.113</ecNumber>
    </recommendedName>
    <alternativeName>
        <fullName evidence="4">4-(2'-carboxyphenyl)-4-oxybutyric acid synthase</fullName>
    </alternativeName>
    <alternativeName>
        <fullName evidence="4">o-succinylbenzoic acid synthase</fullName>
    </alternativeName>
</protein>
<feature type="active site" description="Proton acceptor" evidence="4">
    <location>
        <position position="241"/>
    </location>
</feature>
<dbReference type="HOGENOM" id="CLU_030273_0_1_6"/>
<proteinExistence type="inferred from homology"/>
<evidence type="ECO:0000259" key="6">
    <source>
        <dbReference type="SMART" id="SM00922"/>
    </source>
</evidence>
<dbReference type="PANTHER" id="PTHR48073">
    <property type="entry name" value="O-SUCCINYLBENZOATE SYNTHASE-RELATED"/>
    <property type="match status" value="1"/>
</dbReference>
<comment type="pathway">
    <text evidence="4">Quinol/quinone metabolism; menaquinone biosynthesis.</text>
</comment>
<sequence>MMRKATLYRFSLPMEAGIILRYQRLKTRDGFLVHLQENLQGNVREGWGEISPLPEFSHETLEQAQVSAVAWLQQWCLGAQPEESGLPSVAFGLSCALAELHGELPEKADYRKAPLCTGDPDEVILRLGNMAGQKIAKVKVGLYEAVRDGMVVNVMLEAVSDLQLRLDANRSWTRTKAAGFAKYVNPAYRHRIAFIEEPCKTQAESLAFARETGIAIAWDESVREAGFTPQAQEGVSAIIIKPTLIGSIDRCRRLITKAHQLGLEAVISSSIESSFGLTQLARLAQWLTPHSLPGLDTLDLIQSQLIRCWPGCWLTNSDMPCVTLDKLSVAWSHECR</sequence>
<feature type="domain" description="Mandelate racemase/muconate lactonizing enzyme C-terminal" evidence="6">
    <location>
        <begin position="120"/>
        <end position="215"/>
    </location>
</feature>
<dbReference type="Pfam" id="PF21508">
    <property type="entry name" value="MenC_N"/>
    <property type="match status" value="1"/>
</dbReference>
<dbReference type="KEGG" id="xdo:XDD1_2567"/>
<feature type="active site" description="Proton donor" evidence="4">
    <location>
        <position position="139"/>
    </location>
</feature>
<evidence type="ECO:0000313" key="7">
    <source>
        <dbReference type="EMBL" id="CDG18266.1"/>
    </source>
</evidence>
<dbReference type="GO" id="GO:0043748">
    <property type="term" value="F:O-succinylbenzoate synthase activity"/>
    <property type="evidence" value="ECO:0007669"/>
    <property type="project" value="UniProtKB-EC"/>
</dbReference>
<dbReference type="Proteomes" id="UP000032721">
    <property type="component" value="Chromosome"/>
</dbReference>
<dbReference type="Gene3D" id="3.30.390.10">
    <property type="entry name" value="Enolase-like, N-terminal domain"/>
    <property type="match status" value="1"/>
</dbReference>
<dbReference type="PANTHER" id="PTHR48073:SF2">
    <property type="entry name" value="O-SUCCINYLBENZOATE SYNTHASE"/>
    <property type="match status" value="1"/>
</dbReference>
<keyword evidence="2 4" id="KW-0460">Magnesium</keyword>
<dbReference type="InterPro" id="IPR041338">
    <property type="entry name" value="OSBS_N"/>
</dbReference>
<reference evidence="8 10" key="2">
    <citation type="submission" date="2019-07" db="EMBL/GenBank/DDBJ databases">
        <title>Genomic Encyclopedia of Type Strains, Phase I: the one thousand microbial genomes (KMG-I) project.</title>
        <authorList>
            <person name="Kyrpides N."/>
        </authorList>
    </citation>
    <scope>NUCLEOTIDE SEQUENCE [LARGE SCALE GENOMIC DNA]</scope>
    <source>
        <strain evidence="8 10">DSM 17909</strain>
    </source>
</reference>
<feature type="binding site" evidence="4">
    <location>
        <position position="167"/>
    </location>
    <ligand>
        <name>Mg(2+)</name>
        <dbReference type="ChEBI" id="CHEBI:18420"/>
    </ligand>
</feature>
<evidence type="ECO:0000256" key="2">
    <source>
        <dbReference type="ARBA" id="ARBA00022842"/>
    </source>
</evidence>
<evidence type="ECO:0000256" key="1">
    <source>
        <dbReference type="ARBA" id="ARBA00022723"/>
    </source>
</evidence>
<dbReference type="SMART" id="SM00922">
    <property type="entry name" value="MR_MLE"/>
    <property type="match status" value="1"/>
</dbReference>
<organism evidence="7 9">
    <name type="scientific">Xenorhabdus doucetiae</name>
    <dbReference type="NCBI Taxonomy" id="351671"/>
    <lineage>
        <taxon>Bacteria</taxon>
        <taxon>Pseudomonadati</taxon>
        <taxon>Pseudomonadota</taxon>
        <taxon>Gammaproteobacteria</taxon>
        <taxon>Enterobacterales</taxon>
        <taxon>Morganellaceae</taxon>
        <taxon>Xenorhabdus</taxon>
    </lineage>
</organism>
<dbReference type="EMBL" id="FO704550">
    <property type="protein sequence ID" value="CDG18266.1"/>
    <property type="molecule type" value="Genomic_DNA"/>
</dbReference>
<dbReference type="SFLD" id="SFLDF00009">
    <property type="entry name" value="o-succinylbenzoate_synthase"/>
    <property type="match status" value="1"/>
</dbReference>
<dbReference type="EC" id="4.2.1.113" evidence="4 5"/>
<dbReference type="InterPro" id="IPR013342">
    <property type="entry name" value="Mandelate_racemase_C"/>
</dbReference>
<evidence type="ECO:0000256" key="5">
    <source>
        <dbReference type="NCBIfam" id="TIGR01927"/>
    </source>
</evidence>
<dbReference type="Pfam" id="PF13378">
    <property type="entry name" value="MR_MLE_C"/>
    <property type="match status" value="1"/>
</dbReference>
<gene>
    <name evidence="4 7" type="primary">menC</name>
    <name evidence="8" type="ORF">LY16_01088</name>
    <name evidence="7" type="ORF">XDD1_2567</name>
</gene>
<dbReference type="SFLD" id="SFLDG00180">
    <property type="entry name" value="muconate_cycloisomerase"/>
    <property type="match status" value="1"/>
</dbReference>
<name>A0A068QUH8_9GAMM</name>
<dbReference type="Proteomes" id="UP000324170">
    <property type="component" value="Unassembled WGS sequence"/>
</dbReference>
<dbReference type="GO" id="GO:0009234">
    <property type="term" value="P:menaquinone biosynthetic process"/>
    <property type="evidence" value="ECO:0007669"/>
    <property type="project" value="UniProtKB-UniRule"/>
</dbReference>
<dbReference type="STRING" id="351671.XDD1_2567"/>
<keyword evidence="3 4" id="KW-0456">Lyase</keyword>
<dbReference type="SUPFAM" id="SSF51604">
    <property type="entry name" value="Enolase C-terminal domain-like"/>
    <property type="match status" value="1"/>
</dbReference>
<comment type="catalytic activity">
    <reaction evidence="4">
        <text>(1R,6R)-6-hydroxy-2-succinyl-cyclohexa-2,4-diene-1-carboxylate = 2-succinylbenzoate + H2O</text>
        <dbReference type="Rhea" id="RHEA:10196"/>
        <dbReference type="ChEBI" id="CHEBI:15377"/>
        <dbReference type="ChEBI" id="CHEBI:18325"/>
        <dbReference type="ChEBI" id="CHEBI:58689"/>
        <dbReference type="EC" id="4.2.1.113"/>
    </reaction>
</comment>
<dbReference type="UniPathway" id="UPA00079"/>
<comment type="function">
    <text evidence="4">Converts 2-succinyl-6-hydroxy-2,4-cyclohexadiene-1-carboxylate (SHCHC) to 2-succinylbenzoate (OSB).</text>
</comment>
<comment type="pathway">
    <text evidence="4">Quinol/quinone metabolism; 1,4-dihydroxy-2-naphthoate biosynthesis; 1,4-dihydroxy-2-naphthoate from chorismate: step 4/7.</text>
</comment>
<reference evidence="7 9" key="1">
    <citation type="submission" date="2013-07" db="EMBL/GenBank/DDBJ databases">
        <authorList>
            <person name="Genoscope - CEA"/>
        </authorList>
    </citation>
    <scope>NUCLEOTIDE SEQUENCE [LARGE SCALE GENOMIC DNA]</scope>
    <source>
        <strain evidence="7">FRM16</strain>
        <strain evidence="9">FRM16 / DSM 17909</strain>
    </source>
</reference>
<dbReference type="InterPro" id="IPR029017">
    <property type="entry name" value="Enolase-like_N"/>
</dbReference>
<dbReference type="GO" id="GO:0000287">
    <property type="term" value="F:magnesium ion binding"/>
    <property type="evidence" value="ECO:0007669"/>
    <property type="project" value="UniProtKB-UniRule"/>
</dbReference>
<keyword evidence="4" id="KW-0474">Menaquinone biosynthesis</keyword>
<evidence type="ECO:0000256" key="3">
    <source>
        <dbReference type="ARBA" id="ARBA00023239"/>
    </source>
</evidence>
<evidence type="ECO:0000313" key="9">
    <source>
        <dbReference type="Proteomes" id="UP000032721"/>
    </source>
</evidence>
<comment type="cofactor">
    <cofactor evidence="4">
        <name>a divalent metal cation</name>
        <dbReference type="ChEBI" id="CHEBI:60240"/>
    </cofactor>
</comment>
<dbReference type="Gene3D" id="3.20.20.120">
    <property type="entry name" value="Enolase-like C-terminal domain"/>
    <property type="match status" value="1"/>
</dbReference>
<comment type="similarity">
    <text evidence="4">Belongs to the mandelate racemase/muconate lactonizing enzyme family. MenC type 1 subfamily.</text>
</comment>
<evidence type="ECO:0000256" key="4">
    <source>
        <dbReference type="HAMAP-Rule" id="MF_00470"/>
    </source>
</evidence>
<feature type="binding site" evidence="4">
    <location>
        <position position="219"/>
    </location>
    <ligand>
        <name>Mg(2+)</name>
        <dbReference type="ChEBI" id="CHEBI:18420"/>
    </ligand>
</feature>
<dbReference type="NCBIfam" id="NF003473">
    <property type="entry name" value="PRK05105.1"/>
    <property type="match status" value="1"/>
</dbReference>
<dbReference type="AlphaFoldDB" id="A0A068QUH8"/>
<dbReference type="CDD" id="cd03320">
    <property type="entry name" value="OSBS"/>
    <property type="match status" value="1"/>
</dbReference>
<dbReference type="SUPFAM" id="SSF54826">
    <property type="entry name" value="Enolase N-terminal domain-like"/>
    <property type="match status" value="1"/>
</dbReference>
<dbReference type="NCBIfam" id="TIGR01927">
    <property type="entry name" value="menC_gam_Gplu"/>
    <property type="match status" value="1"/>
</dbReference>
<evidence type="ECO:0000313" key="8">
    <source>
        <dbReference type="EMBL" id="TYP11497.1"/>
    </source>
</evidence>
<dbReference type="EMBL" id="VNHN01000013">
    <property type="protein sequence ID" value="TYP11497.1"/>
    <property type="molecule type" value="Genomic_DNA"/>
</dbReference>
<feature type="binding site" evidence="4">
    <location>
        <position position="196"/>
    </location>
    <ligand>
        <name>Mg(2+)</name>
        <dbReference type="ChEBI" id="CHEBI:18420"/>
    </ligand>
</feature>
<accession>A0A068QUH8</accession>
<dbReference type="UniPathway" id="UPA01057">
    <property type="reaction ID" value="UER00165"/>
</dbReference>
<dbReference type="InterPro" id="IPR029065">
    <property type="entry name" value="Enolase_C-like"/>
</dbReference>
<keyword evidence="1 4" id="KW-0479">Metal-binding</keyword>
<dbReference type="SFLD" id="SFLDS00001">
    <property type="entry name" value="Enolase"/>
    <property type="match status" value="1"/>
</dbReference>
<evidence type="ECO:0000313" key="10">
    <source>
        <dbReference type="Proteomes" id="UP000324170"/>
    </source>
</evidence>
<dbReference type="InterPro" id="IPR010196">
    <property type="entry name" value="OSB_synthase_MenC1"/>
</dbReference>
<dbReference type="InterPro" id="IPR036849">
    <property type="entry name" value="Enolase-like_C_sf"/>
</dbReference>
<keyword evidence="10" id="KW-1185">Reference proteome</keyword>